<dbReference type="Gene3D" id="3.30.450.20">
    <property type="entry name" value="PAS domain"/>
    <property type="match status" value="2"/>
</dbReference>
<keyword evidence="20" id="KW-1185">Reference proteome</keyword>
<dbReference type="InterPro" id="IPR000700">
    <property type="entry name" value="PAS-assoc_C"/>
</dbReference>
<dbReference type="SMART" id="SM00388">
    <property type="entry name" value="HisKA"/>
    <property type="match status" value="1"/>
</dbReference>
<reference evidence="19" key="2">
    <citation type="submission" date="2020-09" db="EMBL/GenBank/DDBJ databases">
        <authorList>
            <person name="Sun Q."/>
            <person name="Zhou Y."/>
        </authorList>
    </citation>
    <scope>NUCLEOTIDE SEQUENCE</scope>
    <source>
        <strain evidence="19">CGMCC 1.15448</strain>
    </source>
</reference>
<evidence type="ECO:0000256" key="2">
    <source>
        <dbReference type="ARBA" id="ARBA00004651"/>
    </source>
</evidence>
<dbReference type="SUPFAM" id="SSF47226">
    <property type="entry name" value="Histidine-containing phosphotransfer domain, HPT domain"/>
    <property type="match status" value="1"/>
</dbReference>
<dbReference type="Pfam" id="PF01627">
    <property type="entry name" value="Hpt"/>
    <property type="match status" value="1"/>
</dbReference>
<dbReference type="CDD" id="cd16922">
    <property type="entry name" value="HATPase_EvgS-ArcB-TorS-like"/>
    <property type="match status" value="1"/>
</dbReference>
<evidence type="ECO:0000256" key="1">
    <source>
        <dbReference type="ARBA" id="ARBA00000085"/>
    </source>
</evidence>
<dbReference type="PANTHER" id="PTHR45339:SF1">
    <property type="entry name" value="HYBRID SIGNAL TRANSDUCTION HISTIDINE KINASE J"/>
    <property type="match status" value="1"/>
</dbReference>
<dbReference type="Gene3D" id="3.40.50.2300">
    <property type="match status" value="1"/>
</dbReference>
<dbReference type="EC" id="2.7.13.3" evidence="3"/>
<organism evidence="19 20">
    <name type="scientific">Puia dinghuensis</name>
    <dbReference type="NCBI Taxonomy" id="1792502"/>
    <lineage>
        <taxon>Bacteria</taxon>
        <taxon>Pseudomonadati</taxon>
        <taxon>Bacteroidota</taxon>
        <taxon>Chitinophagia</taxon>
        <taxon>Chitinophagales</taxon>
        <taxon>Chitinophagaceae</taxon>
        <taxon>Puia</taxon>
    </lineage>
</organism>
<gene>
    <name evidence="19" type="ORF">GCM10011511_40120</name>
</gene>
<evidence type="ECO:0000256" key="13">
    <source>
        <dbReference type="PROSITE-ProRule" id="PRU00169"/>
    </source>
</evidence>
<dbReference type="NCBIfam" id="TIGR00229">
    <property type="entry name" value="sensory_box"/>
    <property type="match status" value="1"/>
</dbReference>
<dbReference type="GO" id="GO:0005524">
    <property type="term" value="F:ATP binding"/>
    <property type="evidence" value="ECO:0007669"/>
    <property type="project" value="UniProtKB-KW"/>
</dbReference>
<evidence type="ECO:0000256" key="7">
    <source>
        <dbReference type="ARBA" id="ARBA00022741"/>
    </source>
</evidence>
<comment type="caution">
    <text evidence="19">The sequence shown here is derived from an EMBL/GenBank/DDBJ whole genome shotgun (WGS) entry which is preliminary data.</text>
</comment>
<dbReference type="Gene3D" id="1.10.287.130">
    <property type="match status" value="1"/>
</dbReference>
<dbReference type="SMART" id="SM00387">
    <property type="entry name" value="HATPase_c"/>
    <property type="match status" value="1"/>
</dbReference>
<dbReference type="CDD" id="cd17546">
    <property type="entry name" value="REC_hyHK_CKI1_RcsC-like"/>
    <property type="match status" value="1"/>
</dbReference>
<comment type="catalytic activity">
    <reaction evidence="1">
        <text>ATP + protein L-histidine = ADP + protein N-phospho-L-histidine.</text>
        <dbReference type="EC" id="2.7.13.3"/>
    </reaction>
</comment>
<dbReference type="Gene3D" id="1.20.120.160">
    <property type="entry name" value="HPT domain"/>
    <property type="match status" value="1"/>
</dbReference>
<dbReference type="EMBL" id="BMJC01000004">
    <property type="protein sequence ID" value="GGB12463.1"/>
    <property type="molecule type" value="Genomic_DNA"/>
</dbReference>
<evidence type="ECO:0000256" key="3">
    <source>
        <dbReference type="ARBA" id="ARBA00012438"/>
    </source>
</evidence>
<dbReference type="InterPro" id="IPR036641">
    <property type="entry name" value="HPT_dom_sf"/>
</dbReference>
<evidence type="ECO:0000256" key="10">
    <source>
        <dbReference type="ARBA" id="ARBA00023012"/>
    </source>
</evidence>
<protein>
    <recommendedName>
        <fullName evidence="3">histidine kinase</fullName>
        <ecNumber evidence="3">2.7.13.3</ecNumber>
    </recommendedName>
</protein>
<evidence type="ECO:0000259" key="15">
    <source>
        <dbReference type="PROSITE" id="PS50110"/>
    </source>
</evidence>
<dbReference type="FunFam" id="3.30.565.10:FF:000010">
    <property type="entry name" value="Sensor histidine kinase RcsC"/>
    <property type="match status" value="1"/>
</dbReference>
<feature type="modified residue" description="Phosphohistidine" evidence="12">
    <location>
        <position position="727"/>
    </location>
</feature>
<name>A0A8J2XVI0_9BACT</name>
<dbReference type="SMART" id="SM00091">
    <property type="entry name" value="PAS"/>
    <property type="match status" value="1"/>
</dbReference>
<dbReference type="Pfam" id="PF00072">
    <property type="entry name" value="Response_reg"/>
    <property type="match status" value="1"/>
</dbReference>
<feature type="domain" description="PAC" evidence="17">
    <location>
        <begin position="79"/>
        <end position="133"/>
    </location>
</feature>
<dbReference type="SMART" id="SM00073">
    <property type="entry name" value="HPT"/>
    <property type="match status" value="1"/>
</dbReference>
<feature type="domain" description="Response regulatory" evidence="15">
    <location>
        <begin position="521"/>
        <end position="639"/>
    </location>
</feature>
<dbReference type="CDD" id="cd00088">
    <property type="entry name" value="HPT"/>
    <property type="match status" value="1"/>
</dbReference>
<evidence type="ECO:0000259" key="16">
    <source>
        <dbReference type="PROSITE" id="PS50112"/>
    </source>
</evidence>
<keyword evidence="5 13" id="KW-0597">Phosphoprotein</keyword>
<evidence type="ECO:0000256" key="4">
    <source>
        <dbReference type="ARBA" id="ARBA00022475"/>
    </source>
</evidence>
<feature type="domain" description="PAS" evidence="16">
    <location>
        <begin position="134"/>
        <end position="204"/>
    </location>
</feature>
<dbReference type="AlphaFoldDB" id="A0A8J2XVI0"/>
<keyword evidence="11" id="KW-0472">Membrane</keyword>
<evidence type="ECO:0000256" key="11">
    <source>
        <dbReference type="ARBA" id="ARBA00023136"/>
    </source>
</evidence>
<dbReference type="PANTHER" id="PTHR45339">
    <property type="entry name" value="HYBRID SIGNAL TRANSDUCTION HISTIDINE KINASE J"/>
    <property type="match status" value="1"/>
</dbReference>
<evidence type="ECO:0000256" key="8">
    <source>
        <dbReference type="ARBA" id="ARBA00022840"/>
    </source>
</evidence>
<dbReference type="RefSeq" id="WP_188935032.1">
    <property type="nucleotide sequence ID" value="NZ_BMJC01000004.1"/>
</dbReference>
<dbReference type="Pfam" id="PF00512">
    <property type="entry name" value="HisKA"/>
    <property type="match status" value="1"/>
</dbReference>
<dbReference type="PROSITE" id="PS50110">
    <property type="entry name" value="RESPONSE_REGULATORY"/>
    <property type="match status" value="1"/>
</dbReference>
<dbReference type="SUPFAM" id="SSF47384">
    <property type="entry name" value="Homodimeric domain of signal transducing histidine kinase"/>
    <property type="match status" value="1"/>
</dbReference>
<dbReference type="InterPro" id="IPR001789">
    <property type="entry name" value="Sig_transdc_resp-reg_receiver"/>
</dbReference>
<keyword evidence="10" id="KW-0902">Two-component regulatory system</keyword>
<dbReference type="InterPro" id="IPR005467">
    <property type="entry name" value="His_kinase_dom"/>
</dbReference>
<keyword evidence="9" id="KW-1133">Transmembrane helix</keyword>
<sequence>MALQGHFFEDILSLVPAEIIVADAEYRYLYANPSAVPDQHLREWMIGKTNEEFCQYSGRPAAQARARRMVFEKARRTRRVVEWAESAMDAEGVVQHFMHRVYPVFDESGQLQQVIIYAVRITETKEFEEKVRVSEKRYRDLFNHSQALICTHDMGGKLLTVNPATCKVLGYESSEMLGRSIAEFVPEKHRPKFEAEYLKAIRESVNAVSGEFCVLSKTGEEIYLLYKNYRKEEPGSEPYVIGFSQDITDRIKMERELRLTKQLTDEIAKAKESFLAHMSHEIRTPMNGILGIASLLNKTRLDPQQRNYLQLIQESANNLLVIVNDILDLEKIVAGKLQLERIPFKIVDKIATTIQSFIYRAEEKELGLIFQNSIPADLVVEGDPYRLSQVLNNILSNALKFTNEGHITIYTLIREHNEEEVIVEITVQDTGIGIGKEQLRTIFEPFEQADATISRKYGGTGLGLTICKNMIEMQNGELLVQSEEGKGSAFTIRVPYLISIEAMQENEASQEIDYKSLGPRKVLVAEDVELNQYLARHILESWDFEVEIVNNGREALEALDKSSFDCILMDVQMPEMDGIEATQRIRKLPDPVLSNIPIIALTANALKGDSEKYLAAGMTDYLAKPFDEARLFRVISRNLTRLQNPVGSASTIAAAFAHNNNNSNSSNMTAGNARLYDLSMVQSVSGGDEGFIRKMVALFIETVPQNLQDLKRALEEENWEQVGKTAHKLKSTIDSMGIKSIRQEIRAVETNARQKESLDQVPSLVATIDSVIQECIGQLQLEVIK</sequence>
<dbReference type="PROSITE" id="PS50109">
    <property type="entry name" value="HIS_KIN"/>
    <property type="match status" value="1"/>
</dbReference>
<dbReference type="InterPro" id="IPR003594">
    <property type="entry name" value="HATPase_dom"/>
</dbReference>
<dbReference type="Pfam" id="PF08448">
    <property type="entry name" value="PAS_4"/>
    <property type="match status" value="2"/>
</dbReference>
<dbReference type="Proteomes" id="UP000607559">
    <property type="component" value="Unassembled WGS sequence"/>
</dbReference>
<proteinExistence type="predicted"/>
<accession>A0A8J2XVI0</accession>
<dbReference type="SUPFAM" id="SSF55785">
    <property type="entry name" value="PYP-like sensor domain (PAS domain)"/>
    <property type="match status" value="2"/>
</dbReference>
<dbReference type="GO" id="GO:0005886">
    <property type="term" value="C:plasma membrane"/>
    <property type="evidence" value="ECO:0007669"/>
    <property type="project" value="UniProtKB-SubCell"/>
</dbReference>
<keyword evidence="4" id="KW-1003">Cell membrane</keyword>
<evidence type="ECO:0000259" key="18">
    <source>
        <dbReference type="PROSITE" id="PS50894"/>
    </source>
</evidence>
<dbReference type="InterPro" id="IPR013656">
    <property type="entry name" value="PAS_4"/>
</dbReference>
<comment type="subcellular location">
    <subcellularLocation>
        <location evidence="2">Cell membrane</location>
        <topology evidence="2">Multi-pass membrane protein</topology>
    </subcellularLocation>
</comment>
<dbReference type="InterPro" id="IPR036097">
    <property type="entry name" value="HisK_dim/P_sf"/>
</dbReference>
<evidence type="ECO:0000313" key="20">
    <source>
        <dbReference type="Proteomes" id="UP000607559"/>
    </source>
</evidence>
<dbReference type="InterPro" id="IPR011006">
    <property type="entry name" value="CheY-like_superfamily"/>
</dbReference>
<dbReference type="PROSITE" id="PS50894">
    <property type="entry name" value="HPT"/>
    <property type="match status" value="1"/>
</dbReference>
<evidence type="ECO:0000256" key="6">
    <source>
        <dbReference type="ARBA" id="ARBA00022692"/>
    </source>
</evidence>
<evidence type="ECO:0000256" key="12">
    <source>
        <dbReference type="PROSITE-ProRule" id="PRU00110"/>
    </source>
</evidence>
<dbReference type="InterPro" id="IPR003661">
    <property type="entry name" value="HisK_dim/P_dom"/>
</dbReference>
<dbReference type="CDD" id="cd00130">
    <property type="entry name" value="PAS"/>
    <property type="match status" value="1"/>
</dbReference>
<dbReference type="InterPro" id="IPR008207">
    <property type="entry name" value="Sig_transdc_His_kin_Hpt_dom"/>
</dbReference>
<feature type="modified residue" description="4-aspartylphosphate" evidence="13">
    <location>
        <position position="570"/>
    </location>
</feature>
<evidence type="ECO:0000313" key="19">
    <source>
        <dbReference type="EMBL" id="GGB12463.1"/>
    </source>
</evidence>
<dbReference type="InterPro" id="IPR004358">
    <property type="entry name" value="Sig_transdc_His_kin-like_C"/>
</dbReference>
<reference evidence="19" key="1">
    <citation type="journal article" date="2014" name="Int. J. Syst. Evol. Microbiol.">
        <title>Complete genome sequence of Corynebacterium casei LMG S-19264T (=DSM 44701T), isolated from a smear-ripened cheese.</title>
        <authorList>
            <consortium name="US DOE Joint Genome Institute (JGI-PGF)"/>
            <person name="Walter F."/>
            <person name="Albersmeier A."/>
            <person name="Kalinowski J."/>
            <person name="Ruckert C."/>
        </authorList>
    </citation>
    <scope>NUCLEOTIDE SEQUENCE</scope>
    <source>
        <strain evidence="19">CGMCC 1.15448</strain>
    </source>
</reference>
<dbReference type="PROSITE" id="PS50113">
    <property type="entry name" value="PAC"/>
    <property type="match status" value="2"/>
</dbReference>
<evidence type="ECO:0000256" key="5">
    <source>
        <dbReference type="ARBA" id="ARBA00022553"/>
    </source>
</evidence>
<dbReference type="Pfam" id="PF02518">
    <property type="entry name" value="HATPase_c"/>
    <property type="match status" value="1"/>
</dbReference>
<dbReference type="InterPro" id="IPR036890">
    <property type="entry name" value="HATPase_C_sf"/>
</dbReference>
<dbReference type="PROSITE" id="PS50112">
    <property type="entry name" value="PAS"/>
    <property type="match status" value="1"/>
</dbReference>
<dbReference type="InterPro" id="IPR000014">
    <property type="entry name" value="PAS"/>
</dbReference>
<dbReference type="SUPFAM" id="SSF52172">
    <property type="entry name" value="CheY-like"/>
    <property type="match status" value="1"/>
</dbReference>
<keyword evidence="7" id="KW-0547">Nucleotide-binding</keyword>
<keyword evidence="8" id="KW-0067">ATP-binding</keyword>
<feature type="domain" description="Histidine kinase" evidence="14">
    <location>
        <begin position="277"/>
        <end position="498"/>
    </location>
</feature>
<feature type="domain" description="HPt" evidence="18">
    <location>
        <begin position="688"/>
        <end position="782"/>
    </location>
</feature>
<dbReference type="Gene3D" id="3.30.565.10">
    <property type="entry name" value="Histidine kinase-like ATPase, C-terminal domain"/>
    <property type="match status" value="1"/>
</dbReference>
<dbReference type="CDD" id="cd00082">
    <property type="entry name" value="HisKA"/>
    <property type="match status" value="1"/>
</dbReference>
<dbReference type="SUPFAM" id="SSF55874">
    <property type="entry name" value="ATPase domain of HSP90 chaperone/DNA topoisomerase II/histidine kinase"/>
    <property type="match status" value="1"/>
</dbReference>
<keyword evidence="6" id="KW-0812">Transmembrane</keyword>
<dbReference type="SMART" id="SM00448">
    <property type="entry name" value="REC"/>
    <property type="match status" value="1"/>
</dbReference>
<evidence type="ECO:0000259" key="14">
    <source>
        <dbReference type="PROSITE" id="PS50109"/>
    </source>
</evidence>
<dbReference type="InterPro" id="IPR035965">
    <property type="entry name" value="PAS-like_dom_sf"/>
</dbReference>
<dbReference type="PRINTS" id="PR00344">
    <property type="entry name" value="BCTRLSENSOR"/>
</dbReference>
<evidence type="ECO:0000256" key="9">
    <source>
        <dbReference type="ARBA" id="ARBA00022989"/>
    </source>
</evidence>
<evidence type="ECO:0000259" key="17">
    <source>
        <dbReference type="PROSITE" id="PS50113"/>
    </source>
</evidence>
<feature type="domain" description="PAC" evidence="17">
    <location>
        <begin position="208"/>
        <end position="259"/>
    </location>
</feature>
<dbReference type="GO" id="GO:0000155">
    <property type="term" value="F:phosphorelay sensor kinase activity"/>
    <property type="evidence" value="ECO:0007669"/>
    <property type="project" value="InterPro"/>
</dbReference>